<protein>
    <submittedName>
        <fullName evidence="2">Uncharacterized protein</fullName>
    </submittedName>
</protein>
<dbReference type="EMBL" id="VIRS01000002">
    <property type="protein sequence ID" value="TQS46441.1"/>
    <property type="molecule type" value="Genomic_DNA"/>
</dbReference>
<evidence type="ECO:0000313" key="2">
    <source>
        <dbReference type="EMBL" id="TQS46441.1"/>
    </source>
</evidence>
<evidence type="ECO:0000313" key="3">
    <source>
        <dbReference type="Proteomes" id="UP000317982"/>
    </source>
</evidence>
<feature type="region of interest" description="Disordered" evidence="1">
    <location>
        <begin position="30"/>
        <end position="60"/>
    </location>
</feature>
<name>A0A545AYP8_9ACTN</name>
<dbReference type="InParanoid" id="A0A545AYP8"/>
<sequence>MEGAGGGVAMRIVRDATPMIWPSTVKTACNARSGRKSGPAAATSRTSAYGYGSPSWTRSW</sequence>
<accession>A0A545AYP8</accession>
<keyword evidence="3" id="KW-1185">Reference proteome</keyword>
<comment type="caution">
    <text evidence="2">The sequence shown here is derived from an EMBL/GenBank/DDBJ whole genome shotgun (WGS) entry which is preliminary data.</text>
</comment>
<gene>
    <name evidence="2" type="ORF">FL583_03360</name>
</gene>
<proteinExistence type="predicted"/>
<evidence type="ECO:0000256" key="1">
    <source>
        <dbReference type="SAM" id="MobiDB-lite"/>
    </source>
</evidence>
<dbReference type="Proteomes" id="UP000317982">
    <property type="component" value="Unassembled WGS sequence"/>
</dbReference>
<organism evidence="2 3">
    <name type="scientific">Cryptosporangium phraense</name>
    <dbReference type="NCBI Taxonomy" id="2593070"/>
    <lineage>
        <taxon>Bacteria</taxon>
        <taxon>Bacillati</taxon>
        <taxon>Actinomycetota</taxon>
        <taxon>Actinomycetes</taxon>
        <taxon>Cryptosporangiales</taxon>
        <taxon>Cryptosporangiaceae</taxon>
        <taxon>Cryptosporangium</taxon>
    </lineage>
</organism>
<dbReference type="AlphaFoldDB" id="A0A545AYP8"/>
<reference evidence="2 3" key="1">
    <citation type="submission" date="2019-07" db="EMBL/GenBank/DDBJ databases">
        <title>Cryptosporangium phraense sp. nov., isolated from plant litter.</title>
        <authorList>
            <person name="Suriyachadkun C."/>
        </authorList>
    </citation>
    <scope>NUCLEOTIDE SEQUENCE [LARGE SCALE GENOMIC DNA]</scope>
    <source>
        <strain evidence="2 3">A-T 5661</strain>
    </source>
</reference>